<dbReference type="GO" id="GO:0000041">
    <property type="term" value="P:transition metal ion transport"/>
    <property type="evidence" value="ECO:0007669"/>
    <property type="project" value="InterPro"/>
</dbReference>
<evidence type="ECO:0000256" key="5">
    <source>
        <dbReference type="ARBA" id="ARBA00022989"/>
    </source>
</evidence>
<accession>A0A5Q4VGH6</accession>
<evidence type="ECO:0000256" key="4">
    <source>
        <dbReference type="ARBA" id="ARBA00022692"/>
    </source>
</evidence>
<evidence type="ECO:0000256" key="7">
    <source>
        <dbReference type="SAM" id="Phobius"/>
    </source>
</evidence>
<comment type="subcellular location">
    <subcellularLocation>
        <location evidence="1">Cell membrane</location>
        <topology evidence="1">Multi-pass membrane protein</topology>
    </subcellularLocation>
</comment>
<keyword evidence="10" id="KW-1185">Reference proteome</keyword>
<dbReference type="Gene3D" id="1.10.1760.20">
    <property type="match status" value="1"/>
</dbReference>
<dbReference type="GO" id="GO:0005886">
    <property type="term" value="C:plasma membrane"/>
    <property type="evidence" value="ECO:0007669"/>
    <property type="project" value="UniProtKB-SubCell"/>
</dbReference>
<dbReference type="PANTHER" id="PTHR34229">
    <property type="entry name" value="METAL TRANSPORT PROTEIN HI_1621-RELATED"/>
    <property type="match status" value="1"/>
</dbReference>
<dbReference type="InterPro" id="IPR002751">
    <property type="entry name" value="CbiM/NikMN"/>
</dbReference>
<feature type="transmembrane region" description="Helical" evidence="7">
    <location>
        <begin position="43"/>
        <end position="60"/>
    </location>
</feature>
<keyword evidence="3" id="KW-1003">Cell membrane</keyword>
<evidence type="ECO:0000256" key="3">
    <source>
        <dbReference type="ARBA" id="ARBA00022475"/>
    </source>
</evidence>
<organism evidence="9 10">
    <name type="scientific">Desulfobotulus mexicanus</name>
    <dbReference type="NCBI Taxonomy" id="2586642"/>
    <lineage>
        <taxon>Bacteria</taxon>
        <taxon>Pseudomonadati</taxon>
        <taxon>Thermodesulfobacteriota</taxon>
        <taxon>Desulfobacteria</taxon>
        <taxon>Desulfobacterales</taxon>
        <taxon>Desulfobacteraceae</taxon>
        <taxon>Desulfobotulus</taxon>
    </lineage>
</organism>
<reference evidence="9 10" key="1">
    <citation type="submission" date="2019-06" db="EMBL/GenBank/DDBJ databases">
        <title>Desulfobotulus mexicanus sp. nov., a novel sulfate-reducing bacterium isolated from the sediment of an alkaline crater lake in Mexico.</title>
        <authorList>
            <person name="Hirschler-Rea A."/>
        </authorList>
    </citation>
    <scope>NUCLEOTIDE SEQUENCE [LARGE SCALE GENOMIC DNA]</scope>
    <source>
        <strain evidence="9 10">PAR22N</strain>
    </source>
</reference>
<dbReference type="PANTHER" id="PTHR34229:SF1">
    <property type="entry name" value="METAL TRANSPORT PROTEIN HI_1621-RELATED"/>
    <property type="match status" value="1"/>
</dbReference>
<protein>
    <submittedName>
        <fullName evidence="9">Cobalamin biosynthesis protein CbiM</fullName>
    </submittedName>
</protein>
<evidence type="ECO:0000256" key="6">
    <source>
        <dbReference type="ARBA" id="ARBA00023136"/>
    </source>
</evidence>
<dbReference type="Pfam" id="PF13190">
    <property type="entry name" value="PDGLE"/>
    <property type="match status" value="1"/>
</dbReference>
<dbReference type="InterPro" id="IPR025937">
    <property type="entry name" value="PDGLE_dom"/>
</dbReference>
<keyword evidence="5 7" id="KW-1133">Transmembrane helix</keyword>
<gene>
    <name evidence="9" type="ORF">FIM25_04620</name>
</gene>
<evidence type="ECO:0000256" key="2">
    <source>
        <dbReference type="ARBA" id="ARBA00022448"/>
    </source>
</evidence>
<feature type="transmembrane region" description="Helical" evidence="7">
    <location>
        <begin position="169"/>
        <end position="193"/>
    </location>
</feature>
<proteinExistence type="predicted"/>
<evidence type="ECO:0000313" key="9">
    <source>
        <dbReference type="EMBL" id="TYT75372.1"/>
    </source>
</evidence>
<feature type="domain" description="PDGLE" evidence="8">
    <location>
        <begin position="211"/>
        <end position="283"/>
    </location>
</feature>
<feature type="transmembrane region" description="Helical" evidence="7">
    <location>
        <begin position="12"/>
        <end position="31"/>
    </location>
</feature>
<dbReference type="RefSeq" id="WP_139446799.1">
    <property type="nucleotide sequence ID" value="NZ_VDMB01000004.1"/>
</dbReference>
<keyword evidence="2" id="KW-0813">Transport</keyword>
<dbReference type="EMBL" id="VDMB01000004">
    <property type="protein sequence ID" value="TYT75372.1"/>
    <property type="molecule type" value="Genomic_DNA"/>
</dbReference>
<feature type="transmembrane region" description="Helical" evidence="7">
    <location>
        <begin position="72"/>
        <end position="97"/>
    </location>
</feature>
<dbReference type="OrthoDB" id="9792317at2"/>
<feature type="transmembrane region" description="Helical" evidence="7">
    <location>
        <begin position="103"/>
        <end position="124"/>
    </location>
</feature>
<evidence type="ECO:0000259" key="8">
    <source>
        <dbReference type="Pfam" id="PF13190"/>
    </source>
</evidence>
<keyword evidence="4 7" id="KW-0812">Transmembrane</keyword>
<dbReference type="AlphaFoldDB" id="A0A5Q4VGH6"/>
<feature type="transmembrane region" description="Helical" evidence="7">
    <location>
        <begin position="136"/>
        <end position="163"/>
    </location>
</feature>
<evidence type="ECO:0000313" key="10">
    <source>
        <dbReference type="Proteomes" id="UP000321899"/>
    </source>
</evidence>
<feature type="transmembrane region" description="Helical" evidence="7">
    <location>
        <begin position="256"/>
        <end position="274"/>
    </location>
</feature>
<sequence length="292" mass="29946">MHIPDAMISGPVCSVTSILAAGLIGVAAYKAIRTEAKTGPVDFAAVTALIFVFQMLNFPISGATSGHLMGGVLAAGLLGVPAGILSISLVLLIQAVFFGDGGLTVLGMNILLMGGMGAGFGGLLRHVLMGSRRSSLAIHLSTAFAAWISVMAAALLCSIFIAAGSDASLSGIIGPMLSVHAIIAFGEVVLTLVLMSSARYFPRLILPMSGALFITPFASGYPDGLEFVAEKFELPEGILLFNAPMPDYSFPMLPESLSVIAAGLAGILICQILARGGIILFKRIPGPAGKGE</sequence>
<name>A0A5Q4VGH6_9BACT</name>
<dbReference type="Pfam" id="PF01891">
    <property type="entry name" value="CbiM"/>
    <property type="match status" value="1"/>
</dbReference>
<comment type="caution">
    <text evidence="9">The sequence shown here is derived from an EMBL/GenBank/DDBJ whole genome shotgun (WGS) entry which is preliminary data.</text>
</comment>
<keyword evidence="6 7" id="KW-0472">Membrane</keyword>
<dbReference type="Proteomes" id="UP000321899">
    <property type="component" value="Unassembled WGS sequence"/>
</dbReference>
<evidence type="ECO:0000256" key="1">
    <source>
        <dbReference type="ARBA" id="ARBA00004651"/>
    </source>
</evidence>
<feature type="transmembrane region" description="Helical" evidence="7">
    <location>
        <begin position="200"/>
        <end position="218"/>
    </location>
</feature>